<dbReference type="GO" id="GO:0015297">
    <property type="term" value="F:antiporter activity"/>
    <property type="evidence" value="ECO:0007669"/>
    <property type="project" value="UniProtKB-KW"/>
</dbReference>
<reference evidence="12 14" key="1">
    <citation type="submission" date="2023-07" db="EMBL/GenBank/DDBJ databases">
        <title>Unpublished Manusciprt.</title>
        <authorList>
            <person name="Aydin F."/>
            <person name="Tarhane S."/>
            <person name="Saticioglu I.B."/>
            <person name="Karakaya E."/>
            <person name="Abay S."/>
            <person name="Guran O."/>
            <person name="Bozkurt E."/>
            <person name="Uzum N."/>
            <person name="Olgun K."/>
            <person name="Jablonski D."/>
        </authorList>
    </citation>
    <scope>NUCLEOTIDE SEQUENCE</scope>
    <source>
        <strain evidence="14">faydin-H75</strain>
        <strain evidence="12">Faydin-H76</strain>
    </source>
</reference>
<name>A0AA90PQP7_9HELI</name>
<dbReference type="AlphaFoldDB" id="A0AA90PQP7"/>
<dbReference type="EMBL" id="JAUPEV010000006">
    <property type="protein sequence ID" value="MDO7253202.1"/>
    <property type="molecule type" value="Genomic_DNA"/>
</dbReference>
<dbReference type="GO" id="GO:0006811">
    <property type="term" value="P:monoatomic ion transport"/>
    <property type="evidence" value="ECO:0007669"/>
    <property type="project" value="UniProtKB-KW"/>
</dbReference>
<evidence type="ECO:0000256" key="1">
    <source>
        <dbReference type="ARBA" id="ARBA00004651"/>
    </source>
</evidence>
<feature type="transmembrane region" description="Helical" evidence="10">
    <location>
        <begin position="195"/>
        <end position="215"/>
    </location>
</feature>
<keyword evidence="4" id="KW-1003">Cell membrane</keyword>
<dbReference type="PANTHER" id="PTHR43298:SF2">
    <property type="entry name" value="FMN_FAD EXPORTER YEEO-RELATED"/>
    <property type="match status" value="1"/>
</dbReference>
<feature type="transmembrane region" description="Helical" evidence="10">
    <location>
        <begin position="280"/>
        <end position="300"/>
    </location>
</feature>
<evidence type="ECO:0000256" key="7">
    <source>
        <dbReference type="ARBA" id="ARBA00023065"/>
    </source>
</evidence>
<keyword evidence="2" id="KW-0813">Transport</keyword>
<organism evidence="12 13">
    <name type="scientific">Helicobacter cappadocius</name>
    <dbReference type="NCBI Taxonomy" id="3063998"/>
    <lineage>
        <taxon>Bacteria</taxon>
        <taxon>Pseudomonadati</taxon>
        <taxon>Campylobacterota</taxon>
        <taxon>Epsilonproteobacteria</taxon>
        <taxon>Campylobacterales</taxon>
        <taxon>Helicobacteraceae</taxon>
        <taxon>Helicobacter</taxon>
    </lineage>
</organism>
<sequence>MIHYTFKQKLKKIMNIALPSGANSFLDIFVIAISMFFMGKLSSEHIVAVGVGLNFFMLFYTINAIFYIGTNAQISRFFGAKDKKNSNLVFSTLLIGSFFVCIPMVGIAIWGYPKFLDWISMGVEARRLGEIYLKIVIYSLPAMFLKNIMISALAAIGDTITPFLMRVFTTSFCILLNYVLIFGKFGFPRLEIVGAAYSNVIIAYLELAILFGLMFRKKAYLSFCFKFCFKFFRNALRIGIPAGLERLLTLFSLVLTTKFLSEYGDNVLAGSQIGTRIEAFSFMPGFGFMVAAMALVGQSLGANRVDIASDFVKTILKISSFIMGILGLVMAIFAGFFSSIFATGEEVIHVSKMYLLAVGLSQIPLIWVFVLDGALRGAGITKISLCINAVSIWVFRILPMWVLLYLGFGVKWIFVMIFIETYIRAIIFWVVFSKGTWKRPGKTI</sequence>
<feature type="transmembrane region" description="Helical" evidence="10">
    <location>
        <begin position="383"/>
        <end position="406"/>
    </location>
</feature>
<feature type="transmembrane region" description="Helical" evidence="10">
    <location>
        <begin position="163"/>
        <end position="183"/>
    </location>
</feature>
<dbReference type="PIRSF" id="PIRSF006603">
    <property type="entry name" value="DinF"/>
    <property type="match status" value="1"/>
</dbReference>
<evidence type="ECO:0000313" key="13">
    <source>
        <dbReference type="Proteomes" id="UP001177258"/>
    </source>
</evidence>
<dbReference type="PANTHER" id="PTHR43298">
    <property type="entry name" value="MULTIDRUG RESISTANCE PROTEIN NORM-RELATED"/>
    <property type="match status" value="1"/>
</dbReference>
<accession>A0AA90PQP7</accession>
<evidence type="ECO:0000256" key="10">
    <source>
        <dbReference type="SAM" id="Phobius"/>
    </source>
</evidence>
<evidence type="ECO:0000256" key="8">
    <source>
        <dbReference type="ARBA" id="ARBA00023136"/>
    </source>
</evidence>
<evidence type="ECO:0000256" key="3">
    <source>
        <dbReference type="ARBA" id="ARBA00022449"/>
    </source>
</evidence>
<feature type="transmembrane region" description="Helical" evidence="10">
    <location>
        <begin position="353"/>
        <end position="371"/>
    </location>
</feature>
<feature type="transmembrane region" description="Helical" evidence="10">
    <location>
        <begin position="88"/>
        <end position="111"/>
    </location>
</feature>
<evidence type="ECO:0000256" key="6">
    <source>
        <dbReference type="ARBA" id="ARBA00022989"/>
    </source>
</evidence>
<dbReference type="CDD" id="cd13137">
    <property type="entry name" value="MATE_NorM_like"/>
    <property type="match status" value="1"/>
</dbReference>
<feature type="transmembrane region" description="Helical" evidence="10">
    <location>
        <begin position="21"/>
        <end position="39"/>
    </location>
</feature>
<gene>
    <name evidence="11" type="ORF">Q5I04_04675</name>
    <name evidence="12" type="ORF">Q5I06_04990</name>
</gene>
<dbReference type="RefSeq" id="WP_305517049.1">
    <property type="nucleotide sequence ID" value="NZ_JAUPEV010000006.1"/>
</dbReference>
<reference evidence="11" key="2">
    <citation type="submission" date="2023-07" db="EMBL/GenBank/DDBJ databases">
        <authorList>
            <person name="Aydin F."/>
            <person name="Tarhane S."/>
            <person name="Saticioglu I.B."/>
            <person name="Karakaya E."/>
            <person name="Abay S."/>
            <person name="Guran O."/>
            <person name="Bozkurt E."/>
            <person name="Uzum N."/>
            <person name="Olgun K."/>
            <person name="Jablonski D."/>
        </authorList>
    </citation>
    <scope>NUCLEOTIDE SEQUENCE</scope>
    <source>
        <strain evidence="11">Faydin-H75</strain>
    </source>
</reference>
<dbReference type="EMBL" id="JAUYZK010000006">
    <property type="protein sequence ID" value="MDP2539126.1"/>
    <property type="molecule type" value="Genomic_DNA"/>
</dbReference>
<feature type="transmembrane region" description="Helical" evidence="10">
    <location>
        <begin position="412"/>
        <end position="432"/>
    </location>
</feature>
<dbReference type="Pfam" id="PF01554">
    <property type="entry name" value="MatE"/>
    <property type="match status" value="2"/>
</dbReference>
<protein>
    <recommendedName>
        <fullName evidence="9">Multidrug-efflux transporter</fullName>
    </recommendedName>
</protein>
<evidence type="ECO:0000313" key="11">
    <source>
        <dbReference type="EMBL" id="MDO7253202.1"/>
    </source>
</evidence>
<dbReference type="Proteomes" id="UP001177258">
    <property type="component" value="Unassembled WGS sequence"/>
</dbReference>
<keyword evidence="5 10" id="KW-0812">Transmembrane</keyword>
<proteinExistence type="predicted"/>
<reference evidence="11 13" key="3">
    <citation type="journal article" date="2024" name="Syst. Appl. Microbiol.">
        <title>Helicobacter cappadocius sp. nov., from lizards: The first psychrotrophic Helicobacter species.</title>
        <authorList>
            <person name="Aydin F."/>
            <person name="Tarhane S."/>
            <person name="Karakaya E."/>
            <person name="Abay S."/>
            <person name="Kayman T."/>
            <person name="Guran O."/>
            <person name="Bozkurt E."/>
            <person name="Uzum N."/>
            <person name="Avci A."/>
            <person name="Olgun K."/>
            <person name="Jablonski D."/>
            <person name="Guran C."/>
            <person name="Burcin Saticioglu I."/>
        </authorList>
    </citation>
    <scope>NUCLEOTIDE SEQUENCE [LARGE SCALE GENOMIC DNA]</scope>
    <source>
        <strain evidence="11">Faydin-H75</strain>
        <strain evidence="13">faydin-H76</strain>
    </source>
</reference>
<feature type="transmembrane region" description="Helical" evidence="10">
    <location>
        <begin position="45"/>
        <end position="68"/>
    </location>
</feature>
<evidence type="ECO:0000256" key="4">
    <source>
        <dbReference type="ARBA" id="ARBA00022475"/>
    </source>
</evidence>
<keyword evidence="14" id="KW-1185">Reference proteome</keyword>
<keyword evidence="3" id="KW-0050">Antiport</keyword>
<keyword evidence="7" id="KW-0406">Ion transport</keyword>
<evidence type="ECO:0000313" key="14">
    <source>
        <dbReference type="Proteomes" id="UP001240777"/>
    </source>
</evidence>
<evidence type="ECO:0000256" key="5">
    <source>
        <dbReference type="ARBA" id="ARBA00022692"/>
    </source>
</evidence>
<dbReference type="InterPro" id="IPR048279">
    <property type="entry name" value="MdtK-like"/>
</dbReference>
<comment type="subcellular location">
    <subcellularLocation>
        <location evidence="1">Cell membrane</location>
        <topology evidence="1">Multi-pass membrane protein</topology>
    </subcellularLocation>
</comment>
<comment type="caution">
    <text evidence="12">The sequence shown here is derived from an EMBL/GenBank/DDBJ whole genome shotgun (WGS) entry which is preliminary data.</text>
</comment>
<dbReference type="InterPro" id="IPR050222">
    <property type="entry name" value="MATE_MdtK"/>
</dbReference>
<feature type="transmembrane region" description="Helical" evidence="10">
    <location>
        <begin position="131"/>
        <end position="156"/>
    </location>
</feature>
<evidence type="ECO:0000313" key="12">
    <source>
        <dbReference type="EMBL" id="MDP2539126.1"/>
    </source>
</evidence>
<feature type="transmembrane region" description="Helical" evidence="10">
    <location>
        <begin position="321"/>
        <end position="341"/>
    </location>
</feature>
<keyword evidence="6 10" id="KW-1133">Transmembrane helix</keyword>
<evidence type="ECO:0000256" key="2">
    <source>
        <dbReference type="ARBA" id="ARBA00022448"/>
    </source>
</evidence>
<keyword evidence="8 10" id="KW-0472">Membrane</keyword>
<dbReference type="GO" id="GO:0005886">
    <property type="term" value="C:plasma membrane"/>
    <property type="evidence" value="ECO:0007669"/>
    <property type="project" value="UniProtKB-SubCell"/>
</dbReference>
<dbReference type="InterPro" id="IPR002528">
    <property type="entry name" value="MATE_fam"/>
</dbReference>
<feature type="transmembrane region" description="Helical" evidence="10">
    <location>
        <begin position="236"/>
        <end position="260"/>
    </location>
</feature>
<dbReference type="Proteomes" id="UP001240777">
    <property type="component" value="Unassembled WGS sequence"/>
</dbReference>
<dbReference type="NCBIfam" id="TIGR00797">
    <property type="entry name" value="matE"/>
    <property type="match status" value="1"/>
</dbReference>
<dbReference type="GO" id="GO:0042910">
    <property type="term" value="F:xenobiotic transmembrane transporter activity"/>
    <property type="evidence" value="ECO:0007669"/>
    <property type="project" value="InterPro"/>
</dbReference>
<evidence type="ECO:0000256" key="9">
    <source>
        <dbReference type="ARBA" id="ARBA00031636"/>
    </source>
</evidence>